<dbReference type="EMBL" id="JZWS02000080">
    <property type="protein sequence ID" value="MCL7344939.1"/>
    <property type="molecule type" value="Genomic_DNA"/>
</dbReference>
<dbReference type="GO" id="GO:0051539">
    <property type="term" value="F:4 iron, 4 sulfur cluster binding"/>
    <property type="evidence" value="ECO:0007669"/>
    <property type="project" value="UniProtKB-KW"/>
</dbReference>
<name>A0AAE3FN03_9CREN</name>
<dbReference type="PROSITE" id="PS00198">
    <property type="entry name" value="4FE4S_FER_1"/>
    <property type="match status" value="2"/>
</dbReference>
<gene>
    <name evidence="6" type="ORF">TQ35_010260</name>
</gene>
<dbReference type="AlphaFoldDB" id="A0AAE3FN03"/>
<dbReference type="InterPro" id="IPR017896">
    <property type="entry name" value="4Fe4S_Fe-S-bd"/>
</dbReference>
<evidence type="ECO:0000256" key="2">
    <source>
        <dbReference type="ARBA" id="ARBA00022723"/>
    </source>
</evidence>
<reference evidence="6" key="1">
    <citation type="submission" date="2022-05" db="EMBL/GenBank/DDBJ databases">
        <title>Metagenome Sequencing of an Archaeal-Dominated Microbial Community from a Hot Spring at the Los Azufres Geothermal Field, Mexico.</title>
        <authorList>
            <person name="Marin-Paredes R."/>
            <person name="Martinez-Romero E."/>
            <person name="Servin-Garciduenas L.E."/>
        </authorList>
    </citation>
    <scope>NUCLEOTIDE SEQUENCE</scope>
    <source>
        <strain evidence="6">AZ1-454</strain>
    </source>
</reference>
<dbReference type="SUPFAM" id="SSF54862">
    <property type="entry name" value="4Fe-4S ferredoxins"/>
    <property type="match status" value="1"/>
</dbReference>
<evidence type="ECO:0000256" key="3">
    <source>
        <dbReference type="ARBA" id="ARBA00023004"/>
    </source>
</evidence>
<feature type="domain" description="4Fe-4S ferredoxin-type" evidence="5">
    <location>
        <begin position="164"/>
        <end position="193"/>
    </location>
</feature>
<sequence>MSFYSPLLKLKVGIFYHSCHHNQTDGFNSCDPNEIATKLRELGTKAIVIVGKYDEEHLKIYREAILRSGLNPLLVRIVDSSWGESAIESNKIILENAWTAEMAKIEEKTLPASRREVILGKVPIVKERIDKPVYIKDMCQGLYRACTLCEESCPYNALKVDKKTGIIIDYDKCTGCGLCVSSCPLSAIQFPSVSQVALFELSKVKGDKTISCYKDNKNSIKLPCVLMLSAEDIILLRNGGKLNLVCNGCELSKDISKIKDIVSQINDKIGGISFVYPEGKIEAKDPKDVSIQFNYLSNKSEARKEILNHEKDLPLYYEVSINENTCTLCESCAKWCPTSAITLKRSKEDEIFEFDPDKCIGCKICVNVCPEGNSCSGPKAIKVEKKERPSKKVLIRDYLVRCRVCGAPVGSRRSLNLVKKTMKEKGAECDDEWLERCPKHRAEYAFQQRFGMAAKFKPRKFGEQA</sequence>
<feature type="domain" description="4Fe-4S ferredoxin-type" evidence="5">
    <location>
        <begin position="317"/>
        <end position="346"/>
    </location>
</feature>
<dbReference type="PROSITE" id="PS51379">
    <property type="entry name" value="4FE4S_FER_2"/>
    <property type="match status" value="4"/>
</dbReference>
<feature type="domain" description="4Fe-4S ferredoxin-type" evidence="5">
    <location>
        <begin position="350"/>
        <end position="379"/>
    </location>
</feature>
<keyword evidence="1" id="KW-0004">4Fe-4S</keyword>
<dbReference type="GO" id="GO:0046872">
    <property type="term" value="F:metal ion binding"/>
    <property type="evidence" value="ECO:0007669"/>
    <property type="project" value="UniProtKB-KW"/>
</dbReference>
<evidence type="ECO:0000256" key="1">
    <source>
        <dbReference type="ARBA" id="ARBA00022485"/>
    </source>
</evidence>
<proteinExistence type="predicted"/>
<dbReference type="InterPro" id="IPR050572">
    <property type="entry name" value="Fe-S_Ferredoxin"/>
</dbReference>
<dbReference type="InterPro" id="IPR017900">
    <property type="entry name" value="4Fe4S_Fe_S_CS"/>
</dbReference>
<dbReference type="PANTHER" id="PTHR43687">
    <property type="entry name" value="ADENYLYLSULFATE REDUCTASE, BETA SUBUNIT"/>
    <property type="match status" value="1"/>
</dbReference>
<evidence type="ECO:0000256" key="4">
    <source>
        <dbReference type="ARBA" id="ARBA00023014"/>
    </source>
</evidence>
<comment type="caution">
    <text evidence="6">The sequence shown here is derived from an EMBL/GenBank/DDBJ whole genome shotgun (WGS) entry which is preliminary data.</text>
</comment>
<accession>A0AAE3FN03</accession>
<dbReference type="Pfam" id="PF12838">
    <property type="entry name" value="Fer4_7"/>
    <property type="match status" value="1"/>
</dbReference>
<evidence type="ECO:0000313" key="6">
    <source>
        <dbReference type="EMBL" id="MCL7344939.1"/>
    </source>
</evidence>
<dbReference type="GO" id="GO:0016491">
    <property type="term" value="F:oxidoreductase activity"/>
    <property type="evidence" value="ECO:0007669"/>
    <property type="project" value="UniProtKB-ARBA"/>
</dbReference>
<organism evidence="6">
    <name type="scientific">Candidatus Aramenus sulfurataquae</name>
    <dbReference type="NCBI Taxonomy" id="1326980"/>
    <lineage>
        <taxon>Archaea</taxon>
        <taxon>Thermoproteota</taxon>
        <taxon>Thermoprotei</taxon>
        <taxon>Sulfolobales</taxon>
        <taxon>Sulfolobaceae</taxon>
        <taxon>Candidatus Aramenus</taxon>
    </lineage>
</organism>
<feature type="domain" description="4Fe-4S ferredoxin-type" evidence="5">
    <location>
        <begin position="130"/>
        <end position="163"/>
    </location>
</feature>
<keyword evidence="2" id="KW-0479">Metal-binding</keyword>
<protein>
    <submittedName>
        <fullName evidence="6">4Fe-4S binding protein</fullName>
    </submittedName>
</protein>
<dbReference type="Pfam" id="PF14697">
    <property type="entry name" value="Fer4_21"/>
    <property type="match status" value="1"/>
</dbReference>
<keyword evidence="4" id="KW-0411">Iron-sulfur</keyword>
<evidence type="ECO:0000259" key="5">
    <source>
        <dbReference type="PROSITE" id="PS51379"/>
    </source>
</evidence>
<dbReference type="Gene3D" id="3.30.70.20">
    <property type="match status" value="2"/>
</dbReference>
<dbReference type="PANTHER" id="PTHR43687:SF1">
    <property type="entry name" value="FERREDOXIN III"/>
    <property type="match status" value="1"/>
</dbReference>
<keyword evidence="3" id="KW-0408">Iron</keyword>